<dbReference type="Gene3D" id="3.30.40.10">
    <property type="entry name" value="Zinc/RING finger domain, C3HC4 (zinc finger)"/>
    <property type="match status" value="1"/>
</dbReference>
<feature type="compositionally biased region" description="Polar residues" evidence="5">
    <location>
        <begin position="110"/>
        <end position="119"/>
    </location>
</feature>
<evidence type="ECO:0000256" key="3">
    <source>
        <dbReference type="ARBA" id="ARBA00022833"/>
    </source>
</evidence>
<name>A0A8K0XMX0_9AGAR</name>
<protein>
    <recommendedName>
        <fullName evidence="6">RING-type domain-containing protein</fullName>
    </recommendedName>
</protein>
<feature type="region of interest" description="Disordered" evidence="5">
    <location>
        <begin position="1"/>
        <end position="121"/>
    </location>
</feature>
<dbReference type="InterPro" id="IPR018957">
    <property type="entry name" value="Znf_C3HC4_RING-type"/>
</dbReference>
<feature type="compositionally biased region" description="Low complexity" evidence="5">
    <location>
        <begin position="1"/>
        <end position="15"/>
    </location>
</feature>
<dbReference type="GO" id="GO:0061630">
    <property type="term" value="F:ubiquitin protein ligase activity"/>
    <property type="evidence" value="ECO:0007669"/>
    <property type="project" value="InterPro"/>
</dbReference>
<evidence type="ECO:0000259" key="6">
    <source>
        <dbReference type="PROSITE" id="PS50089"/>
    </source>
</evidence>
<dbReference type="GO" id="GO:0032183">
    <property type="term" value="F:SUMO binding"/>
    <property type="evidence" value="ECO:0007669"/>
    <property type="project" value="TreeGrafter"/>
</dbReference>
<dbReference type="GO" id="GO:0006511">
    <property type="term" value="P:ubiquitin-dependent protein catabolic process"/>
    <property type="evidence" value="ECO:0007669"/>
    <property type="project" value="TreeGrafter"/>
</dbReference>
<dbReference type="PANTHER" id="PTHR47094:SF1">
    <property type="entry name" value="RING-TYPE E3 UBIQUITIN TRANSFERASE"/>
    <property type="match status" value="1"/>
</dbReference>
<dbReference type="EMBL" id="JAEVFJ010000026">
    <property type="protein sequence ID" value="KAH8094489.1"/>
    <property type="molecule type" value="Genomic_DNA"/>
</dbReference>
<evidence type="ECO:0000256" key="4">
    <source>
        <dbReference type="PROSITE-ProRule" id="PRU00175"/>
    </source>
</evidence>
<dbReference type="Proteomes" id="UP000813824">
    <property type="component" value="Unassembled WGS sequence"/>
</dbReference>
<dbReference type="AlphaFoldDB" id="A0A8K0XMX0"/>
<dbReference type="OrthoDB" id="6270329at2759"/>
<feature type="domain" description="RING-type" evidence="6">
    <location>
        <begin position="265"/>
        <end position="316"/>
    </location>
</feature>
<evidence type="ECO:0000256" key="1">
    <source>
        <dbReference type="ARBA" id="ARBA00022723"/>
    </source>
</evidence>
<sequence length="350" mass="36508">MDNASGSSSMSPVFSGNRSRDAVEGMQAREDDQARVLESSHGTTFDPEVHDDDGATHVSGRMANASGSRGKRKGTRSKLGAKKRQKQNAGTGRSAAWTADETAAGPSRSPPQRTDTMDSSADVLDLLETGDIESDISFIAPARSASDHYSASGELLYPEAGPSRDQRGVVADDDDSAETYLTATQLTAQTSTSTVGTMSMARILNFDDDDVPQPSMSTEAQPHRSHIAEAGSSASVASTTATPPAAASSGTQPQRTPPKLSGYNCPICFSPPTYATMTPCGHVCCGECLFTAVKTTIQRSVYHGPASSNAKCPVCRAPIPGWDGKGGGVIGLKVKVVHDISGSPKKPKKS</sequence>
<feature type="region of interest" description="Disordered" evidence="5">
    <location>
        <begin position="209"/>
        <end position="257"/>
    </location>
</feature>
<dbReference type="PROSITE" id="PS50089">
    <property type="entry name" value="ZF_RING_2"/>
    <property type="match status" value="1"/>
</dbReference>
<dbReference type="SUPFAM" id="SSF57850">
    <property type="entry name" value="RING/U-box"/>
    <property type="match status" value="1"/>
</dbReference>
<keyword evidence="8" id="KW-1185">Reference proteome</keyword>
<evidence type="ECO:0000256" key="2">
    <source>
        <dbReference type="ARBA" id="ARBA00022771"/>
    </source>
</evidence>
<dbReference type="GO" id="GO:0140082">
    <property type="term" value="F:SUMO-ubiquitin ligase activity"/>
    <property type="evidence" value="ECO:0007669"/>
    <property type="project" value="TreeGrafter"/>
</dbReference>
<evidence type="ECO:0000256" key="5">
    <source>
        <dbReference type="SAM" id="MobiDB-lite"/>
    </source>
</evidence>
<feature type="compositionally biased region" description="Basic residues" evidence="5">
    <location>
        <begin position="69"/>
        <end position="86"/>
    </location>
</feature>
<feature type="compositionally biased region" description="Low complexity" evidence="5">
    <location>
        <begin position="230"/>
        <end position="251"/>
    </location>
</feature>
<proteinExistence type="predicted"/>
<dbReference type="GO" id="GO:0033768">
    <property type="term" value="C:SUMO-targeted ubiquitin ligase complex"/>
    <property type="evidence" value="ECO:0007669"/>
    <property type="project" value="TreeGrafter"/>
</dbReference>
<evidence type="ECO:0000313" key="7">
    <source>
        <dbReference type="EMBL" id="KAH8094489.1"/>
    </source>
</evidence>
<dbReference type="PANTHER" id="PTHR47094">
    <property type="entry name" value="ELFLESS, ISOFORM B"/>
    <property type="match status" value="1"/>
</dbReference>
<dbReference type="Pfam" id="PF00097">
    <property type="entry name" value="zf-C3HC4"/>
    <property type="match status" value="1"/>
</dbReference>
<organism evidence="7 8">
    <name type="scientific">Cristinia sonorae</name>
    <dbReference type="NCBI Taxonomy" id="1940300"/>
    <lineage>
        <taxon>Eukaryota</taxon>
        <taxon>Fungi</taxon>
        <taxon>Dikarya</taxon>
        <taxon>Basidiomycota</taxon>
        <taxon>Agaricomycotina</taxon>
        <taxon>Agaricomycetes</taxon>
        <taxon>Agaricomycetidae</taxon>
        <taxon>Agaricales</taxon>
        <taxon>Pleurotineae</taxon>
        <taxon>Stephanosporaceae</taxon>
        <taxon>Cristinia</taxon>
    </lineage>
</organism>
<dbReference type="InterPro" id="IPR049627">
    <property type="entry name" value="SLX8"/>
</dbReference>
<evidence type="ECO:0000313" key="8">
    <source>
        <dbReference type="Proteomes" id="UP000813824"/>
    </source>
</evidence>
<reference evidence="7" key="1">
    <citation type="journal article" date="2021" name="New Phytol.">
        <title>Evolutionary innovations through gain and loss of genes in the ectomycorrhizal Boletales.</title>
        <authorList>
            <person name="Wu G."/>
            <person name="Miyauchi S."/>
            <person name="Morin E."/>
            <person name="Kuo A."/>
            <person name="Drula E."/>
            <person name="Varga T."/>
            <person name="Kohler A."/>
            <person name="Feng B."/>
            <person name="Cao Y."/>
            <person name="Lipzen A."/>
            <person name="Daum C."/>
            <person name="Hundley H."/>
            <person name="Pangilinan J."/>
            <person name="Johnson J."/>
            <person name="Barry K."/>
            <person name="LaButti K."/>
            <person name="Ng V."/>
            <person name="Ahrendt S."/>
            <person name="Min B."/>
            <person name="Choi I.G."/>
            <person name="Park H."/>
            <person name="Plett J.M."/>
            <person name="Magnuson J."/>
            <person name="Spatafora J.W."/>
            <person name="Nagy L.G."/>
            <person name="Henrissat B."/>
            <person name="Grigoriev I.V."/>
            <person name="Yang Z.L."/>
            <person name="Xu J."/>
            <person name="Martin F.M."/>
        </authorList>
    </citation>
    <scope>NUCLEOTIDE SEQUENCE</scope>
    <source>
        <strain evidence="7">KKN 215</strain>
    </source>
</reference>
<gene>
    <name evidence="7" type="ORF">BXZ70DRAFT_947675</name>
</gene>
<dbReference type="InterPro" id="IPR013083">
    <property type="entry name" value="Znf_RING/FYVE/PHD"/>
</dbReference>
<comment type="caution">
    <text evidence="7">The sequence shown here is derived from an EMBL/GenBank/DDBJ whole genome shotgun (WGS) entry which is preliminary data.</text>
</comment>
<dbReference type="InterPro" id="IPR001841">
    <property type="entry name" value="Znf_RING"/>
</dbReference>
<feature type="compositionally biased region" description="Basic and acidic residues" evidence="5">
    <location>
        <begin position="18"/>
        <end position="35"/>
    </location>
</feature>
<keyword evidence="3" id="KW-0862">Zinc</keyword>
<dbReference type="SMART" id="SM00184">
    <property type="entry name" value="RING"/>
    <property type="match status" value="1"/>
</dbReference>
<keyword evidence="2 4" id="KW-0863">Zinc-finger</keyword>
<accession>A0A8K0XMX0</accession>
<keyword evidence="1" id="KW-0479">Metal-binding</keyword>
<dbReference type="GO" id="GO:0008270">
    <property type="term" value="F:zinc ion binding"/>
    <property type="evidence" value="ECO:0007669"/>
    <property type="project" value="UniProtKB-KW"/>
</dbReference>